<dbReference type="AlphaFoldDB" id="A0AAV4VHR9"/>
<dbReference type="Proteomes" id="UP001054945">
    <property type="component" value="Unassembled WGS sequence"/>
</dbReference>
<protein>
    <submittedName>
        <fullName evidence="1">Uncharacterized protein</fullName>
    </submittedName>
</protein>
<proteinExistence type="predicted"/>
<reference evidence="1 2" key="1">
    <citation type="submission" date="2021-06" db="EMBL/GenBank/DDBJ databases">
        <title>Caerostris extrusa draft genome.</title>
        <authorList>
            <person name="Kono N."/>
            <person name="Arakawa K."/>
        </authorList>
    </citation>
    <scope>NUCLEOTIDE SEQUENCE [LARGE SCALE GENOMIC DNA]</scope>
</reference>
<dbReference type="EMBL" id="BPLR01014600">
    <property type="protein sequence ID" value="GIY69857.1"/>
    <property type="molecule type" value="Genomic_DNA"/>
</dbReference>
<keyword evidence="2" id="KW-1185">Reference proteome</keyword>
<sequence>MRGVGGEILGESWGSSGGINYSTGTLISKPFTRPPYLMNSATPCRMQMNAFQRQTRVLTIVVVRGAFVSAARVAALLWERNAPCGDGGKI</sequence>
<comment type="caution">
    <text evidence="1">The sequence shown here is derived from an EMBL/GenBank/DDBJ whole genome shotgun (WGS) entry which is preliminary data.</text>
</comment>
<evidence type="ECO:0000313" key="1">
    <source>
        <dbReference type="EMBL" id="GIY69857.1"/>
    </source>
</evidence>
<gene>
    <name evidence="1" type="ORF">CEXT_405271</name>
</gene>
<name>A0AAV4VHR9_CAEEX</name>
<evidence type="ECO:0000313" key="2">
    <source>
        <dbReference type="Proteomes" id="UP001054945"/>
    </source>
</evidence>
<accession>A0AAV4VHR9</accession>
<organism evidence="1 2">
    <name type="scientific">Caerostris extrusa</name>
    <name type="common">Bark spider</name>
    <name type="synonym">Caerostris bankana</name>
    <dbReference type="NCBI Taxonomy" id="172846"/>
    <lineage>
        <taxon>Eukaryota</taxon>
        <taxon>Metazoa</taxon>
        <taxon>Ecdysozoa</taxon>
        <taxon>Arthropoda</taxon>
        <taxon>Chelicerata</taxon>
        <taxon>Arachnida</taxon>
        <taxon>Araneae</taxon>
        <taxon>Araneomorphae</taxon>
        <taxon>Entelegynae</taxon>
        <taxon>Araneoidea</taxon>
        <taxon>Araneidae</taxon>
        <taxon>Caerostris</taxon>
    </lineage>
</organism>